<gene>
    <name evidence="1" type="ORF">Vbra_15184</name>
</gene>
<dbReference type="GO" id="GO:0005694">
    <property type="term" value="C:chromosome"/>
    <property type="evidence" value="ECO:0007669"/>
    <property type="project" value="InterPro"/>
</dbReference>
<dbReference type="GO" id="GO:0003677">
    <property type="term" value="F:DNA binding"/>
    <property type="evidence" value="ECO:0007669"/>
    <property type="project" value="InterPro"/>
</dbReference>
<dbReference type="Gene3D" id="3.40.1360.10">
    <property type="match status" value="1"/>
</dbReference>
<protein>
    <submittedName>
        <fullName evidence="1">Uncharacterized protein</fullName>
    </submittedName>
</protein>
<dbReference type="InterPro" id="IPR036078">
    <property type="entry name" value="Spo11/TopoVI_A_sf"/>
</dbReference>
<dbReference type="PhylomeDB" id="A0A0G4FEK3"/>
<dbReference type="EMBL" id="CDMY01000421">
    <property type="protein sequence ID" value="CEM11665.1"/>
    <property type="molecule type" value="Genomic_DNA"/>
</dbReference>
<dbReference type="AlphaFoldDB" id="A0A0G4FEK3"/>
<dbReference type="InParanoid" id="A0A0G4FEK3"/>
<keyword evidence="2" id="KW-1185">Reference proteome</keyword>
<organism evidence="1 2">
    <name type="scientific">Vitrella brassicaformis (strain CCMP3155)</name>
    <dbReference type="NCBI Taxonomy" id="1169540"/>
    <lineage>
        <taxon>Eukaryota</taxon>
        <taxon>Sar</taxon>
        <taxon>Alveolata</taxon>
        <taxon>Colpodellida</taxon>
        <taxon>Vitrellaceae</taxon>
        <taxon>Vitrella</taxon>
    </lineage>
</organism>
<accession>A0A0G4FEK3</accession>
<dbReference type="Proteomes" id="UP000041254">
    <property type="component" value="Unassembled WGS sequence"/>
</dbReference>
<sequence length="597" mass="66580">MSDPELPDPEEGDRGIYESANLLVPDAPSPLGDLPHSDAIESLFDASLRLPGMLIRLLQLCPQPLRTALESHIRKLADGKRLEAYLGGMIALLHGGVRPLLPVEWPFEFNTTRCMFEDTRVKNEPVHPTLDEQGILPAGMWPTHRLDAMTPRVIEYANTLEATAGVAVQSQWQQILAYYKVEGITDWEALLRDACASEDELLRPRKPEERISALNRLWTLGGIAALIVAIGDFPVGLDPKKLSPWVRHLLSGLTSLPVSKDDVEMTSEDVKAAMIEGTSASLTPRIKKAVASVCVLNQLAEVGTPAHREVRYRLENTVAHWNLVSGMAVIKRGMQLHAGATLYQLGIITEAAATIWTTHLSFRPEDRLKMDTPDDLWGMPVTDALATGRVSLLADENSRWPRRGALAIATVEQEGVARRVHKWDIFDVVFATKGFPPDALRNLLIRMAHTLTPRLVVFHLGDGDVHGLDIGLGLAARLKPHKIEVNWLAVSAEQVKQWKKKFDLQAKKCSEADMEKTEALLRGPVIAHEGRDAYQTWLRKKETKMWRDLQHQIKTIRETGQQMKLDMVIDRVDTAVLKKVFGDLVEKRLGADVDMTS</sequence>
<name>A0A0G4FEK3_VITBC</name>
<proteinExistence type="predicted"/>
<evidence type="ECO:0000313" key="2">
    <source>
        <dbReference type="Proteomes" id="UP000041254"/>
    </source>
</evidence>
<evidence type="ECO:0000313" key="1">
    <source>
        <dbReference type="EMBL" id="CEM11665.1"/>
    </source>
</evidence>
<dbReference type="VEuPathDB" id="CryptoDB:Vbra_15184"/>
<dbReference type="SUPFAM" id="SSF56726">
    <property type="entry name" value="DNA topoisomerase IV, alpha subunit"/>
    <property type="match status" value="1"/>
</dbReference>
<reference evidence="1 2" key="1">
    <citation type="submission" date="2014-11" db="EMBL/GenBank/DDBJ databases">
        <authorList>
            <person name="Zhu J."/>
            <person name="Qi W."/>
            <person name="Song R."/>
        </authorList>
    </citation>
    <scope>NUCLEOTIDE SEQUENCE [LARGE SCALE GENOMIC DNA]</scope>
</reference>